<gene>
    <name evidence="1" type="ORF">EIM92_17280</name>
</gene>
<dbReference type="RefSeq" id="WP_125083755.1">
    <property type="nucleotide sequence ID" value="NZ_CP034248.1"/>
</dbReference>
<accession>A0A3Q8S5U9</accession>
<protein>
    <submittedName>
        <fullName evidence="1">Uncharacterized protein</fullName>
    </submittedName>
</protein>
<evidence type="ECO:0000313" key="1">
    <source>
        <dbReference type="EMBL" id="AZK47686.1"/>
    </source>
</evidence>
<dbReference type="KEGG" id="plen:EIM92_17280"/>
<dbReference type="Proteomes" id="UP000273145">
    <property type="component" value="Chromosome"/>
</dbReference>
<evidence type="ECO:0000313" key="2">
    <source>
        <dbReference type="Proteomes" id="UP000273145"/>
    </source>
</evidence>
<reference evidence="1 2" key="1">
    <citation type="submission" date="2018-11" db="EMBL/GenBank/DDBJ databases">
        <title>Genome sequencing of Paenibacillus lentus DSM25539(T).</title>
        <authorList>
            <person name="Kook J.-K."/>
            <person name="Park S.-N."/>
            <person name="Lim Y.K."/>
        </authorList>
    </citation>
    <scope>NUCLEOTIDE SEQUENCE [LARGE SCALE GENOMIC DNA]</scope>
    <source>
        <strain evidence="1 2">DSM 25539</strain>
    </source>
</reference>
<dbReference type="EMBL" id="CP034248">
    <property type="protein sequence ID" value="AZK47686.1"/>
    <property type="molecule type" value="Genomic_DNA"/>
</dbReference>
<organism evidence="1 2">
    <name type="scientific">Paenibacillus lentus</name>
    <dbReference type="NCBI Taxonomy" id="1338368"/>
    <lineage>
        <taxon>Bacteria</taxon>
        <taxon>Bacillati</taxon>
        <taxon>Bacillota</taxon>
        <taxon>Bacilli</taxon>
        <taxon>Bacillales</taxon>
        <taxon>Paenibacillaceae</taxon>
        <taxon>Paenibacillus</taxon>
    </lineage>
</organism>
<name>A0A3Q8S5U9_9BACL</name>
<dbReference type="AlphaFoldDB" id="A0A3Q8S5U9"/>
<dbReference type="OrthoDB" id="2828115at2"/>
<proteinExistence type="predicted"/>
<sequence length="278" mass="31923">MLVADASPSGVVTLESKELIYLTDLLGANRMMGKEDPFRGFLLNELDEDRDHVRESLIEKGYLTPRGTEDVLTVPMNVMSSLVAVSLAEKACWVKYRTGTETYEQFLHIADEYVVKVEKSKDNPTLHQLDEISEVHHVCGSLAGKMMWNAHCPGELPALMLSRKQFEEIVRQLDYLDIEDVMVELMKFTDDQEGVISLAKCMKTNVAQGDIRFFSWNGDQWESQHAQFINNDSINWLLRSSTKVDEDWLIATPTQKHQFKEMLLHWFKEPCGYEGRSQ</sequence>
<keyword evidence="2" id="KW-1185">Reference proteome</keyword>